<organism evidence="1 2">
    <name type="scientific">Dictyostelium discoideum</name>
    <name type="common">Social amoeba</name>
    <dbReference type="NCBI Taxonomy" id="44689"/>
    <lineage>
        <taxon>Eukaryota</taxon>
        <taxon>Amoebozoa</taxon>
        <taxon>Evosea</taxon>
        <taxon>Eumycetozoa</taxon>
        <taxon>Dictyostelia</taxon>
        <taxon>Dictyosteliales</taxon>
        <taxon>Dictyosteliaceae</taxon>
        <taxon>Dictyostelium</taxon>
    </lineage>
</organism>
<dbReference type="VEuPathDB" id="AmoebaDB:DDB_G0275725"/>
<dbReference type="HOGENOM" id="CLU_1404817_0_0_1"/>
<reference evidence="1 2" key="1">
    <citation type="journal article" date="2005" name="Nature">
        <title>The genome of the social amoeba Dictyostelium discoideum.</title>
        <authorList>
            <consortium name="The Dictyostelium discoideum Sequencing Consortium"/>
            <person name="Eichinger L."/>
            <person name="Pachebat J.A."/>
            <person name="Glockner G."/>
            <person name="Rajandream M.A."/>
            <person name="Sucgang R."/>
            <person name="Berriman M."/>
            <person name="Song J."/>
            <person name="Olsen R."/>
            <person name="Szafranski K."/>
            <person name="Xu Q."/>
            <person name="Tunggal B."/>
            <person name="Kummerfeld S."/>
            <person name="Madera M."/>
            <person name="Konfortov B.A."/>
            <person name="Rivero F."/>
            <person name="Bankier A.T."/>
            <person name="Lehmann R."/>
            <person name="Hamlin N."/>
            <person name="Davies R."/>
            <person name="Gaudet P."/>
            <person name="Fey P."/>
            <person name="Pilcher K."/>
            <person name="Chen G."/>
            <person name="Saunders D."/>
            <person name="Sodergren E."/>
            <person name="Davis P."/>
            <person name="Kerhornou A."/>
            <person name="Nie X."/>
            <person name="Hall N."/>
            <person name="Anjard C."/>
            <person name="Hemphill L."/>
            <person name="Bason N."/>
            <person name="Farbrother P."/>
            <person name="Desany B."/>
            <person name="Just E."/>
            <person name="Morio T."/>
            <person name="Rost R."/>
            <person name="Churcher C."/>
            <person name="Cooper J."/>
            <person name="Haydock S."/>
            <person name="van Driessche N."/>
            <person name="Cronin A."/>
            <person name="Goodhead I."/>
            <person name="Muzny D."/>
            <person name="Mourier T."/>
            <person name="Pain A."/>
            <person name="Lu M."/>
            <person name="Harper D."/>
            <person name="Lindsay R."/>
            <person name="Hauser H."/>
            <person name="James K."/>
            <person name="Quiles M."/>
            <person name="Madan Babu M."/>
            <person name="Saito T."/>
            <person name="Buchrieser C."/>
            <person name="Wardroper A."/>
            <person name="Felder M."/>
            <person name="Thangavelu M."/>
            <person name="Johnson D."/>
            <person name="Knights A."/>
            <person name="Loulseged H."/>
            <person name="Mungall K."/>
            <person name="Oliver K."/>
            <person name="Price C."/>
            <person name="Quail M.A."/>
            <person name="Urushihara H."/>
            <person name="Hernandez J."/>
            <person name="Rabbinowitsch E."/>
            <person name="Steffen D."/>
            <person name="Sanders M."/>
            <person name="Ma J."/>
            <person name="Kohara Y."/>
            <person name="Sharp S."/>
            <person name="Simmonds M."/>
            <person name="Spiegler S."/>
            <person name="Tivey A."/>
            <person name="Sugano S."/>
            <person name="White B."/>
            <person name="Walker D."/>
            <person name="Woodward J."/>
            <person name="Winckler T."/>
            <person name="Tanaka Y."/>
            <person name="Shaulsky G."/>
            <person name="Schleicher M."/>
            <person name="Weinstock G."/>
            <person name="Rosenthal A."/>
            <person name="Cox E.C."/>
            <person name="Chisholm R.L."/>
            <person name="Gibbs R."/>
            <person name="Loomis W.F."/>
            <person name="Platzer M."/>
            <person name="Kay R.R."/>
            <person name="Williams J."/>
            <person name="Dear P.H."/>
            <person name="Noegel A.A."/>
            <person name="Barrell B."/>
            <person name="Kuspa A."/>
        </authorList>
    </citation>
    <scope>NUCLEOTIDE SEQUENCE [LARGE SCALE GENOMIC DNA]</scope>
    <source>
        <strain evidence="1 2">AX4</strain>
    </source>
</reference>
<accession>Q552V2</accession>
<dbReference type="EMBL" id="AAFI02000013">
    <property type="protein sequence ID" value="EAL69613.1"/>
    <property type="molecule type" value="Genomic_DNA"/>
</dbReference>
<dbReference type="InParanoid" id="Q552V2"/>
<evidence type="ECO:0000313" key="2">
    <source>
        <dbReference type="Proteomes" id="UP000002195"/>
    </source>
</evidence>
<comment type="caution">
    <text evidence="1">The sequence shown here is derived from an EMBL/GenBank/DDBJ whole genome shotgun (WGS) entry which is preliminary data.</text>
</comment>
<keyword evidence="2" id="KW-1185">Reference proteome</keyword>
<dbReference type="RefSeq" id="XP_643579.1">
    <property type="nucleotide sequence ID" value="XM_638487.1"/>
</dbReference>
<dbReference type="SMR" id="Q552V2"/>
<proteinExistence type="predicted"/>
<evidence type="ECO:0000313" key="1">
    <source>
        <dbReference type="EMBL" id="EAL69613.1"/>
    </source>
</evidence>
<dbReference type="Proteomes" id="UP000002195">
    <property type="component" value="Unassembled WGS sequence"/>
</dbReference>
<dbReference type="KEGG" id="ddi:DDB_G0275725"/>
<sequence length="194" mass="22714">MTDFDISDSEEKDIRKNDVKWSPHIIQKIFDRNKAIIDAGLQKYTDTRILFILDDIIGEDSFKNDEVLKNVFILGRHYHVGFMILTQYAYALHPLVRGNTDYVLTTLQSQNRQREAIAKDYADIVDRNAFYELLDKNTTDNHLLVIDLSKPTINVDDVFSRFKADNPGPFRVGSEKCWDKHEKQIQMIYNKKLK</sequence>
<dbReference type="PaxDb" id="44689-DDB0202452"/>
<dbReference type="GeneID" id="8620166"/>
<gene>
    <name evidence="1" type="ORF">DDB_G0275725</name>
</gene>
<protein>
    <submittedName>
        <fullName evidence="1">Uncharacterized protein</fullName>
    </submittedName>
</protein>
<dbReference type="dictyBase" id="DDB_G0275725"/>
<name>Q552V2_DICDI</name>
<dbReference type="AlphaFoldDB" id="Q552V2"/>